<accession>A0AAE0TK25</accession>
<reference evidence="2" key="3">
    <citation type="submission" date="2023-05" db="EMBL/GenBank/DDBJ databases">
        <authorList>
            <person name="Smith C.H."/>
        </authorList>
    </citation>
    <scope>NUCLEOTIDE SEQUENCE</scope>
    <source>
        <strain evidence="2">CHS0354</strain>
        <tissue evidence="2">Mantle</tissue>
    </source>
</reference>
<protein>
    <submittedName>
        <fullName evidence="2">Uncharacterized protein</fullName>
    </submittedName>
</protein>
<feature type="region of interest" description="Disordered" evidence="1">
    <location>
        <begin position="1"/>
        <end position="20"/>
    </location>
</feature>
<dbReference type="Proteomes" id="UP001195483">
    <property type="component" value="Unassembled WGS sequence"/>
</dbReference>
<organism evidence="2 3">
    <name type="scientific">Potamilus streckersoni</name>
    <dbReference type="NCBI Taxonomy" id="2493646"/>
    <lineage>
        <taxon>Eukaryota</taxon>
        <taxon>Metazoa</taxon>
        <taxon>Spiralia</taxon>
        <taxon>Lophotrochozoa</taxon>
        <taxon>Mollusca</taxon>
        <taxon>Bivalvia</taxon>
        <taxon>Autobranchia</taxon>
        <taxon>Heteroconchia</taxon>
        <taxon>Palaeoheterodonta</taxon>
        <taxon>Unionida</taxon>
        <taxon>Unionoidea</taxon>
        <taxon>Unionidae</taxon>
        <taxon>Ambleminae</taxon>
        <taxon>Lampsilini</taxon>
        <taxon>Potamilus</taxon>
    </lineage>
</organism>
<keyword evidence="3" id="KW-1185">Reference proteome</keyword>
<gene>
    <name evidence="2" type="ORF">CHS0354_025896</name>
</gene>
<evidence type="ECO:0000313" key="3">
    <source>
        <dbReference type="Proteomes" id="UP001195483"/>
    </source>
</evidence>
<comment type="caution">
    <text evidence="2">The sequence shown here is derived from an EMBL/GenBank/DDBJ whole genome shotgun (WGS) entry which is preliminary data.</text>
</comment>
<dbReference type="AlphaFoldDB" id="A0AAE0TK25"/>
<proteinExistence type="predicted"/>
<reference evidence="2" key="1">
    <citation type="journal article" date="2021" name="Genome Biol. Evol.">
        <title>A High-Quality Reference Genome for a Parasitic Bivalve with Doubly Uniparental Inheritance (Bivalvia: Unionida).</title>
        <authorList>
            <person name="Smith C.H."/>
        </authorList>
    </citation>
    <scope>NUCLEOTIDE SEQUENCE</scope>
    <source>
        <strain evidence="2">CHS0354</strain>
    </source>
</reference>
<sequence length="79" mass="8776">MSRGCVFNGEPNSDSLRKSRPYSKVKYRASQEVQCLLVTSENTLYLTSIANSANISAILPAHLNLCSIRVNEFKIVQTV</sequence>
<evidence type="ECO:0000256" key="1">
    <source>
        <dbReference type="SAM" id="MobiDB-lite"/>
    </source>
</evidence>
<name>A0AAE0TK25_9BIVA</name>
<dbReference type="EMBL" id="JAEAOA010001548">
    <property type="protein sequence ID" value="KAK3611365.1"/>
    <property type="molecule type" value="Genomic_DNA"/>
</dbReference>
<evidence type="ECO:0000313" key="2">
    <source>
        <dbReference type="EMBL" id="KAK3611365.1"/>
    </source>
</evidence>
<reference evidence="2" key="2">
    <citation type="journal article" date="2021" name="Genome Biol. Evol.">
        <title>Developing a high-quality reference genome for a parasitic bivalve with doubly uniparental inheritance (Bivalvia: Unionida).</title>
        <authorList>
            <person name="Smith C.H."/>
        </authorList>
    </citation>
    <scope>NUCLEOTIDE SEQUENCE</scope>
    <source>
        <strain evidence="2">CHS0354</strain>
        <tissue evidence="2">Mantle</tissue>
    </source>
</reference>